<feature type="transmembrane region" description="Helical" evidence="1">
    <location>
        <begin position="31"/>
        <end position="49"/>
    </location>
</feature>
<evidence type="ECO:0000313" key="3">
    <source>
        <dbReference type="Proteomes" id="UP001146468"/>
    </source>
</evidence>
<keyword evidence="1" id="KW-0812">Transmembrane</keyword>
<evidence type="ECO:0000313" key="2">
    <source>
        <dbReference type="EMBL" id="MCZ9294028.1"/>
    </source>
</evidence>
<gene>
    <name evidence="2" type="ORF">L8U60_05950</name>
</gene>
<organism evidence="2 3">
    <name type="scientific">Corynebacterium meitnerae</name>
    <dbReference type="NCBI Taxonomy" id="2913498"/>
    <lineage>
        <taxon>Bacteria</taxon>
        <taxon>Bacillati</taxon>
        <taxon>Actinomycetota</taxon>
        <taxon>Actinomycetes</taxon>
        <taxon>Mycobacteriales</taxon>
        <taxon>Corynebacteriaceae</taxon>
        <taxon>Corynebacterium</taxon>
    </lineage>
</organism>
<keyword evidence="3" id="KW-1185">Reference proteome</keyword>
<dbReference type="EMBL" id="JAKMUS010000007">
    <property type="protein sequence ID" value="MCZ9294028.1"/>
    <property type="molecule type" value="Genomic_DNA"/>
</dbReference>
<reference evidence="2" key="1">
    <citation type="submission" date="2022-02" db="EMBL/GenBank/DDBJ databases">
        <title>Corynebacterium sp. from urogenital microbiome.</title>
        <authorList>
            <person name="Cappelli E.A."/>
            <person name="Ribeiro T.G."/>
            <person name="Peixe L."/>
        </authorList>
    </citation>
    <scope>NUCLEOTIDE SEQUENCE</scope>
    <source>
        <strain evidence="2">C8Ua_172</strain>
    </source>
</reference>
<keyword evidence="1" id="KW-1133">Transmembrane helix</keyword>
<protein>
    <submittedName>
        <fullName evidence="2">Uncharacterized protein</fullName>
    </submittedName>
</protein>
<keyword evidence="1" id="KW-0472">Membrane</keyword>
<sequence length="124" mass="13795">MIWKHDHYEWYYILIFSVLFGFAMSNVFDNLALAISVGFAFGLSIAMALGEKHRAKVEDGNLIFGVGKKVESIPLSDVDHVTFDDSKGEMVVQTSDGSTHTLDAGWDKKGLSTFVNEVKGEYQL</sequence>
<comment type="caution">
    <text evidence="2">The sequence shown here is derived from an EMBL/GenBank/DDBJ whole genome shotgun (WGS) entry which is preliminary data.</text>
</comment>
<evidence type="ECO:0000256" key="1">
    <source>
        <dbReference type="SAM" id="Phobius"/>
    </source>
</evidence>
<feature type="transmembrane region" description="Helical" evidence="1">
    <location>
        <begin position="7"/>
        <end position="25"/>
    </location>
</feature>
<dbReference type="Proteomes" id="UP001146468">
    <property type="component" value="Unassembled WGS sequence"/>
</dbReference>
<accession>A0A9X3LWE9</accession>
<dbReference type="AlphaFoldDB" id="A0A9X3LWE9"/>
<name>A0A9X3LWE9_9CORY</name>
<proteinExistence type="predicted"/>
<dbReference type="RefSeq" id="WP_269965457.1">
    <property type="nucleotide sequence ID" value="NZ_JAKMUS010000007.1"/>
</dbReference>